<dbReference type="PANTHER" id="PTHR43266">
    <property type="entry name" value="MACROLIDE-EFFLUX PROTEIN"/>
    <property type="match status" value="1"/>
</dbReference>
<dbReference type="CDD" id="cd06173">
    <property type="entry name" value="MFS_MefA_like"/>
    <property type="match status" value="1"/>
</dbReference>
<feature type="transmembrane region" description="Helical" evidence="7">
    <location>
        <begin position="79"/>
        <end position="97"/>
    </location>
</feature>
<feature type="transmembrane region" description="Helical" evidence="7">
    <location>
        <begin position="368"/>
        <end position="388"/>
    </location>
</feature>
<feature type="transmembrane region" description="Helical" evidence="7">
    <location>
        <begin position="20"/>
        <end position="41"/>
    </location>
</feature>
<evidence type="ECO:0000256" key="7">
    <source>
        <dbReference type="SAM" id="Phobius"/>
    </source>
</evidence>
<dbReference type="InterPro" id="IPR036259">
    <property type="entry name" value="MFS_trans_sf"/>
</dbReference>
<feature type="transmembrane region" description="Helical" evidence="7">
    <location>
        <begin position="103"/>
        <end position="123"/>
    </location>
</feature>
<keyword evidence="6 7" id="KW-0472">Membrane</keyword>
<feature type="transmembrane region" description="Helical" evidence="7">
    <location>
        <begin position="143"/>
        <end position="165"/>
    </location>
</feature>
<evidence type="ECO:0000256" key="1">
    <source>
        <dbReference type="ARBA" id="ARBA00004651"/>
    </source>
</evidence>
<dbReference type="PANTHER" id="PTHR43266:SF2">
    <property type="entry name" value="MAJOR FACILITATOR SUPERFAMILY (MFS) PROFILE DOMAIN-CONTAINING PROTEIN"/>
    <property type="match status" value="1"/>
</dbReference>
<feature type="transmembrane region" description="Helical" evidence="7">
    <location>
        <begin position="171"/>
        <end position="189"/>
    </location>
</feature>
<evidence type="ECO:0000256" key="5">
    <source>
        <dbReference type="ARBA" id="ARBA00022989"/>
    </source>
</evidence>
<feature type="transmembrane region" description="Helical" evidence="7">
    <location>
        <begin position="282"/>
        <end position="298"/>
    </location>
</feature>
<evidence type="ECO:0000256" key="4">
    <source>
        <dbReference type="ARBA" id="ARBA00022692"/>
    </source>
</evidence>
<accession>A0A1W1BW18</accession>
<organism evidence="8">
    <name type="scientific">hydrothermal vent metagenome</name>
    <dbReference type="NCBI Taxonomy" id="652676"/>
    <lineage>
        <taxon>unclassified sequences</taxon>
        <taxon>metagenomes</taxon>
        <taxon>ecological metagenomes</taxon>
    </lineage>
</organism>
<dbReference type="AlphaFoldDB" id="A0A1W1BW18"/>
<evidence type="ECO:0000313" key="8">
    <source>
        <dbReference type="EMBL" id="SFV57798.1"/>
    </source>
</evidence>
<feature type="transmembrane region" description="Helical" evidence="7">
    <location>
        <begin position="47"/>
        <end position="67"/>
    </location>
</feature>
<dbReference type="SUPFAM" id="SSF103473">
    <property type="entry name" value="MFS general substrate transporter"/>
    <property type="match status" value="1"/>
</dbReference>
<dbReference type="Gene3D" id="1.20.1250.20">
    <property type="entry name" value="MFS general substrate transporter like domains"/>
    <property type="match status" value="1"/>
</dbReference>
<dbReference type="GO" id="GO:0022857">
    <property type="term" value="F:transmembrane transporter activity"/>
    <property type="evidence" value="ECO:0007669"/>
    <property type="project" value="InterPro"/>
</dbReference>
<protein>
    <submittedName>
        <fullName evidence="8">FIG00732228: membrane protein</fullName>
    </submittedName>
</protein>
<evidence type="ECO:0000256" key="6">
    <source>
        <dbReference type="ARBA" id="ARBA00023136"/>
    </source>
</evidence>
<evidence type="ECO:0000256" key="3">
    <source>
        <dbReference type="ARBA" id="ARBA00022475"/>
    </source>
</evidence>
<reference evidence="8" key="1">
    <citation type="submission" date="2016-10" db="EMBL/GenBank/DDBJ databases">
        <authorList>
            <person name="de Groot N.N."/>
        </authorList>
    </citation>
    <scope>NUCLEOTIDE SEQUENCE</scope>
</reference>
<keyword evidence="5 7" id="KW-1133">Transmembrane helix</keyword>
<comment type="subcellular location">
    <subcellularLocation>
        <location evidence="1">Cell membrane</location>
        <topology evidence="1">Multi-pass membrane protein</topology>
    </subcellularLocation>
</comment>
<keyword evidence="4 7" id="KW-0812">Transmembrane</keyword>
<evidence type="ECO:0000256" key="2">
    <source>
        <dbReference type="ARBA" id="ARBA00022448"/>
    </source>
</evidence>
<dbReference type="InterPro" id="IPR011701">
    <property type="entry name" value="MFS"/>
</dbReference>
<gene>
    <name evidence="8" type="ORF">MNB_SV-6-128</name>
</gene>
<dbReference type="EMBL" id="FPHC01000045">
    <property type="protein sequence ID" value="SFV57798.1"/>
    <property type="molecule type" value="Genomic_DNA"/>
</dbReference>
<name>A0A1W1BW18_9ZZZZ</name>
<proteinExistence type="predicted"/>
<feature type="transmembrane region" description="Helical" evidence="7">
    <location>
        <begin position="341"/>
        <end position="362"/>
    </location>
</feature>
<sequence length="399" mass="44880">MVRDYLDTLKHPVVGRLSLIQLISYFGTWFSQVAIFSMLVSYGADEITISFVAAMSMFPAVILAPVIGVVIDRIDFKKLMTLLLMVEISMTLSFIMIDSLELVWVLMILIFVRSSAASILFSAEMSLFPKIVQGDMLKRTNEIHSIIWSLCYASGMAVGGIATYYLGFDAAFMVDAFLYSIALFVLMGLHISLEKKSILESNWMMFKNGFAYFVSNKKVVHLVLLHASLGLTSFDALVTLLADFEYKEVIAVPLAIGWMNATRAIALTIGPFFISKVVNRDTLHYFFLLEGIAIILWSQLQFDFYWGLVGLLGAGFLTTTLWSYTYLLIQEEIEPEFLGRVISYNDMFFMLANVIVALFIGYGADWGLSLGSITIVLGVGFVATSLYYKWFQVTYNRSH</sequence>
<dbReference type="GO" id="GO:0005886">
    <property type="term" value="C:plasma membrane"/>
    <property type="evidence" value="ECO:0007669"/>
    <property type="project" value="UniProtKB-SubCell"/>
</dbReference>
<keyword evidence="2" id="KW-0813">Transport</keyword>
<feature type="transmembrane region" description="Helical" evidence="7">
    <location>
        <begin position="249"/>
        <end position="270"/>
    </location>
</feature>
<keyword evidence="3" id="KW-1003">Cell membrane</keyword>
<feature type="transmembrane region" description="Helical" evidence="7">
    <location>
        <begin position="304"/>
        <end position="329"/>
    </location>
</feature>
<dbReference type="Pfam" id="PF07690">
    <property type="entry name" value="MFS_1"/>
    <property type="match status" value="1"/>
</dbReference>